<evidence type="ECO:0000313" key="7">
    <source>
        <dbReference type="Proteomes" id="UP001162162"/>
    </source>
</evidence>
<keyword evidence="7" id="KW-1185">Reference proteome</keyword>
<feature type="region of interest" description="Disordered" evidence="4">
    <location>
        <begin position="170"/>
        <end position="205"/>
    </location>
</feature>
<protein>
    <recommendedName>
        <fullName evidence="5">WW domain-containing protein</fullName>
    </recommendedName>
</protein>
<dbReference type="Pfam" id="PF00397">
    <property type="entry name" value="WW"/>
    <property type="match status" value="1"/>
</dbReference>
<dbReference type="Proteomes" id="UP001162162">
    <property type="component" value="Unassembled WGS sequence"/>
</dbReference>
<dbReference type="InterPro" id="IPR036020">
    <property type="entry name" value="WW_dom_sf"/>
</dbReference>
<evidence type="ECO:0000256" key="4">
    <source>
        <dbReference type="SAM" id="MobiDB-lite"/>
    </source>
</evidence>
<dbReference type="SMART" id="SM00456">
    <property type="entry name" value="WW"/>
    <property type="match status" value="1"/>
</dbReference>
<feature type="compositionally biased region" description="Polar residues" evidence="4">
    <location>
        <begin position="266"/>
        <end position="279"/>
    </location>
</feature>
<dbReference type="PROSITE" id="PS01159">
    <property type="entry name" value="WW_DOMAIN_1"/>
    <property type="match status" value="1"/>
</dbReference>
<keyword evidence="2" id="KW-0963">Cytoplasm</keyword>
<reference evidence="6" key="1">
    <citation type="journal article" date="2023" name="Insect Mol. Biol.">
        <title>Genome sequencing provides insights into the evolution of gene families encoding plant cell wall-degrading enzymes in longhorned beetles.</title>
        <authorList>
            <person name="Shin N.R."/>
            <person name="Okamura Y."/>
            <person name="Kirsch R."/>
            <person name="Pauchet Y."/>
        </authorList>
    </citation>
    <scope>NUCLEOTIDE SEQUENCE</scope>
    <source>
        <strain evidence="6">AMC_N1</strain>
    </source>
</reference>
<feature type="domain" description="WW" evidence="5">
    <location>
        <begin position="5"/>
        <end position="39"/>
    </location>
</feature>
<name>A0AAV8Y4B1_9CUCU</name>
<dbReference type="PANTHER" id="PTHR14791">
    <property type="entry name" value="BOMB/KIRA PROTEINS"/>
    <property type="match status" value="1"/>
</dbReference>
<dbReference type="AlphaFoldDB" id="A0AAV8Y4B1"/>
<evidence type="ECO:0000256" key="1">
    <source>
        <dbReference type="ARBA" id="ARBA00004496"/>
    </source>
</evidence>
<dbReference type="EMBL" id="JAPWTK010000202">
    <property type="protein sequence ID" value="KAJ8945950.1"/>
    <property type="molecule type" value="Genomic_DNA"/>
</dbReference>
<feature type="region of interest" description="Disordered" evidence="4">
    <location>
        <begin position="251"/>
        <end position="295"/>
    </location>
</feature>
<dbReference type="CDD" id="cd14279">
    <property type="entry name" value="CUE"/>
    <property type="match status" value="1"/>
</dbReference>
<evidence type="ECO:0000259" key="5">
    <source>
        <dbReference type="PROSITE" id="PS50020"/>
    </source>
</evidence>
<dbReference type="InterPro" id="IPR051105">
    <property type="entry name" value="WWC/KIBRA_Hippo_Reg"/>
</dbReference>
<dbReference type="Gene3D" id="2.20.70.10">
    <property type="match status" value="1"/>
</dbReference>
<evidence type="ECO:0000256" key="2">
    <source>
        <dbReference type="ARBA" id="ARBA00022490"/>
    </source>
</evidence>
<dbReference type="PANTHER" id="PTHR14791:SF29">
    <property type="entry name" value="PROTEIN KIBRA"/>
    <property type="match status" value="1"/>
</dbReference>
<sequence>MAELQDLPPGWACQVDPLSGKFYYINHYTKTTTWDDPRARQRHFQGTNKHLSNVSMEHIPLQHGSPDLRRNYVYPRYAPRMSPLTVKSPKVQDSTFTIPNDTDEAVAKISVMFPTVSETHIRLLLKKYMKSIFPEADETVILEILQNNDNKIQKTSDILQDMGFAKRTPSKLQCRRWKRRRTKRCKSRRRRRKSPVPRSKLRLLKRRSKDLQKKYKDVAEHLITIALESVNFDENRANQILKIMIQEDTETNNKKKEEEVQRSKDPTSIPSTSTANLPVSQSRQSLKSLLKEKPEKEKDKLFSRIIKEHDGSQSYPSKNLTSTMGPNPVNAKGTNEKLLLLALHVFCFLFLHDYIRGRTTSGGRAPKSELRKGPKGLAKGCNASLLSGRSYQPCGPNSELRKGPKFGLAKGSIFSQFKAVIVGDSCGE</sequence>
<proteinExistence type="predicted"/>
<dbReference type="GO" id="GO:0005737">
    <property type="term" value="C:cytoplasm"/>
    <property type="evidence" value="ECO:0007669"/>
    <property type="project" value="UniProtKB-SubCell"/>
</dbReference>
<dbReference type="CDD" id="cd00201">
    <property type="entry name" value="WW"/>
    <property type="match status" value="1"/>
</dbReference>
<organism evidence="6 7">
    <name type="scientific">Aromia moschata</name>
    <dbReference type="NCBI Taxonomy" id="1265417"/>
    <lineage>
        <taxon>Eukaryota</taxon>
        <taxon>Metazoa</taxon>
        <taxon>Ecdysozoa</taxon>
        <taxon>Arthropoda</taxon>
        <taxon>Hexapoda</taxon>
        <taxon>Insecta</taxon>
        <taxon>Pterygota</taxon>
        <taxon>Neoptera</taxon>
        <taxon>Endopterygota</taxon>
        <taxon>Coleoptera</taxon>
        <taxon>Polyphaga</taxon>
        <taxon>Cucujiformia</taxon>
        <taxon>Chrysomeloidea</taxon>
        <taxon>Cerambycidae</taxon>
        <taxon>Cerambycinae</taxon>
        <taxon>Callichromatini</taxon>
        <taxon>Aromia</taxon>
    </lineage>
</organism>
<comment type="subcellular location">
    <subcellularLocation>
        <location evidence="1">Cytoplasm</location>
    </subcellularLocation>
</comment>
<keyword evidence="3" id="KW-0597">Phosphoprotein</keyword>
<dbReference type="InterPro" id="IPR001202">
    <property type="entry name" value="WW_dom"/>
</dbReference>
<evidence type="ECO:0000313" key="6">
    <source>
        <dbReference type="EMBL" id="KAJ8945950.1"/>
    </source>
</evidence>
<gene>
    <name evidence="6" type="ORF">NQ318_016778</name>
</gene>
<dbReference type="SUPFAM" id="SSF51045">
    <property type="entry name" value="WW domain"/>
    <property type="match status" value="1"/>
</dbReference>
<evidence type="ECO:0000256" key="3">
    <source>
        <dbReference type="ARBA" id="ARBA00022553"/>
    </source>
</evidence>
<dbReference type="PROSITE" id="PS50020">
    <property type="entry name" value="WW_DOMAIN_2"/>
    <property type="match status" value="1"/>
</dbReference>
<feature type="compositionally biased region" description="Basic residues" evidence="4">
    <location>
        <begin position="173"/>
        <end position="205"/>
    </location>
</feature>
<feature type="compositionally biased region" description="Basic and acidic residues" evidence="4">
    <location>
        <begin position="251"/>
        <end position="265"/>
    </location>
</feature>
<comment type="caution">
    <text evidence="6">The sequence shown here is derived from an EMBL/GenBank/DDBJ whole genome shotgun (WGS) entry which is preliminary data.</text>
</comment>
<accession>A0AAV8Y4B1</accession>